<comment type="caution">
    <text evidence="7">The sequence shown here is derived from an EMBL/GenBank/DDBJ whole genome shotgun (WGS) entry which is preliminary data.</text>
</comment>
<dbReference type="PANTHER" id="PTHR15245:SF20">
    <property type="entry name" value="SYMPLEKIN"/>
    <property type="match status" value="1"/>
</dbReference>
<keyword evidence="3" id="KW-0539">Nucleus</keyword>
<evidence type="ECO:0000256" key="3">
    <source>
        <dbReference type="ARBA" id="ARBA00023242"/>
    </source>
</evidence>
<dbReference type="GO" id="GO:0006397">
    <property type="term" value="P:mRNA processing"/>
    <property type="evidence" value="ECO:0007669"/>
    <property type="project" value="UniProtKB-KW"/>
</dbReference>
<name>A0A813R609_9BILA</name>
<keyword evidence="8" id="KW-1185">Reference proteome</keyword>
<evidence type="ECO:0000259" key="4">
    <source>
        <dbReference type="Pfam" id="PF11935"/>
    </source>
</evidence>
<dbReference type="Proteomes" id="UP000663854">
    <property type="component" value="Unassembled WGS sequence"/>
</dbReference>
<keyword evidence="2" id="KW-0507">mRNA processing</keyword>
<organism evidence="7 8">
    <name type="scientific">Rotaria sordida</name>
    <dbReference type="NCBI Taxonomy" id="392033"/>
    <lineage>
        <taxon>Eukaryota</taxon>
        <taxon>Metazoa</taxon>
        <taxon>Spiralia</taxon>
        <taxon>Gnathifera</taxon>
        <taxon>Rotifera</taxon>
        <taxon>Eurotatoria</taxon>
        <taxon>Bdelloidea</taxon>
        <taxon>Philodinida</taxon>
        <taxon>Philodinidae</taxon>
        <taxon>Rotaria</taxon>
    </lineage>
</organism>
<dbReference type="Proteomes" id="UP000663870">
    <property type="component" value="Unassembled WGS sequence"/>
</dbReference>
<evidence type="ECO:0000313" key="8">
    <source>
        <dbReference type="Proteomes" id="UP000663870"/>
    </source>
</evidence>
<proteinExistence type="predicted"/>
<dbReference type="InterPro" id="IPR032460">
    <property type="entry name" value="Symplekin/Pta1_N"/>
</dbReference>
<evidence type="ECO:0000256" key="2">
    <source>
        <dbReference type="ARBA" id="ARBA00022664"/>
    </source>
</evidence>
<gene>
    <name evidence="6" type="ORF">JXQ802_LOCUS3006</name>
    <name evidence="7" type="ORF">JXQ802_LOCUS3124</name>
    <name evidence="5" type="ORF">PYM288_LOCUS2609</name>
</gene>
<dbReference type="EMBL" id="CAJNOL010000041">
    <property type="protein sequence ID" value="CAF0779130.1"/>
    <property type="molecule type" value="Genomic_DNA"/>
</dbReference>
<dbReference type="AlphaFoldDB" id="A0A813R609"/>
<dbReference type="InterPro" id="IPR021850">
    <property type="entry name" value="Symplekin/Pta1"/>
</dbReference>
<feature type="domain" description="Symplekin/Pta1 N-terminal" evidence="4">
    <location>
        <begin position="17"/>
        <end position="91"/>
    </location>
</feature>
<evidence type="ECO:0000256" key="1">
    <source>
        <dbReference type="ARBA" id="ARBA00004123"/>
    </source>
</evidence>
<protein>
    <recommendedName>
        <fullName evidence="4">Symplekin/Pta1 N-terminal domain-containing protein</fullName>
    </recommendedName>
</protein>
<dbReference type="Gene3D" id="1.25.10.10">
    <property type="entry name" value="Leucine-rich Repeat Variant"/>
    <property type="match status" value="1"/>
</dbReference>
<dbReference type="EMBL" id="CAJNOL010000039">
    <property type="protein sequence ID" value="CAF0776754.1"/>
    <property type="molecule type" value="Genomic_DNA"/>
</dbReference>
<dbReference type="InterPro" id="IPR011989">
    <property type="entry name" value="ARM-like"/>
</dbReference>
<dbReference type="PANTHER" id="PTHR15245">
    <property type="entry name" value="SYMPLEKIN-RELATED"/>
    <property type="match status" value="1"/>
</dbReference>
<evidence type="ECO:0000313" key="5">
    <source>
        <dbReference type="EMBL" id="CAF0761186.1"/>
    </source>
</evidence>
<accession>A0A813R609</accession>
<evidence type="ECO:0000313" key="7">
    <source>
        <dbReference type="EMBL" id="CAF0779130.1"/>
    </source>
</evidence>
<sequence length="92" mass="10360">MVKLLEFTLSQHLSSNGCIANIARQRPDYICRVVQTFEALQVNLPPTLVNSQVTIVRKIIKLKLLSLLKHPTSFNFQPQITTLLTDLDATQA</sequence>
<dbReference type="GO" id="GO:0005847">
    <property type="term" value="C:mRNA cleavage and polyadenylation specificity factor complex"/>
    <property type="evidence" value="ECO:0007669"/>
    <property type="project" value="TreeGrafter"/>
</dbReference>
<reference evidence="7" key="1">
    <citation type="submission" date="2021-02" db="EMBL/GenBank/DDBJ databases">
        <authorList>
            <person name="Nowell W R."/>
        </authorList>
    </citation>
    <scope>NUCLEOTIDE SEQUENCE</scope>
</reference>
<dbReference type="EMBL" id="CAJNOH010000017">
    <property type="protein sequence ID" value="CAF0761186.1"/>
    <property type="molecule type" value="Genomic_DNA"/>
</dbReference>
<comment type="subcellular location">
    <subcellularLocation>
        <location evidence="1">Nucleus</location>
    </subcellularLocation>
</comment>
<evidence type="ECO:0000313" key="6">
    <source>
        <dbReference type="EMBL" id="CAF0776754.1"/>
    </source>
</evidence>
<dbReference type="Pfam" id="PF11935">
    <property type="entry name" value="SYMPK_PTA1_N"/>
    <property type="match status" value="1"/>
</dbReference>